<feature type="transmembrane region" description="Helical" evidence="1">
    <location>
        <begin position="22"/>
        <end position="44"/>
    </location>
</feature>
<proteinExistence type="predicted"/>
<reference evidence="2 3" key="1">
    <citation type="submission" date="2021-07" db="EMBL/GenBank/DDBJ databases">
        <authorList>
            <consortium name="Genoscope - CEA"/>
            <person name="William W."/>
        </authorList>
    </citation>
    <scope>NUCLEOTIDE SEQUENCE [LARGE SCALE GENOMIC DNA]</scope>
</reference>
<evidence type="ECO:0000256" key="1">
    <source>
        <dbReference type="SAM" id="Phobius"/>
    </source>
</evidence>
<keyword evidence="1" id="KW-0812">Transmembrane</keyword>
<dbReference type="EMBL" id="LS974625">
    <property type="protein sequence ID" value="CAG7863422.1"/>
    <property type="molecule type" value="Genomic_DNA"/>
</dbReference>
<gene>
    <name evidence="2" type="ORF">BRAPAZ1V2_A09P38890.2</name>
</gene>
<protein>
    <submittedName>
        <fullName evidence="2">Uncharacterized protein</fullName>
    </submittedName>
</protein>
<evidence type="ECO:0000313" key="2">
    <source>
        <dbReference type="EMBL" id="CAG7863422.1"/>
    </source>
</evidence>
<organism evidence="2 3">
    <name type="scientific">Brassica campestris</name>
    <name type="common">Field mustard</name>
    <dbReference type="NCBI Taxonomy" id="3711"/>
    <lineage>
        <taxon>Eukaryota</taxon>
        <taxon>Viridiplantae</taxon>
        <taxon>Streptophyta</taxon>
        <taxon>Embryophyta</taxon>
        <taxon>Tracheophyta</taxon>
        <taxon>Spermatophyta</taxon>
        <taxon>Magnoliopsida</taxon>
        <taxon>eudicotyledons</taxon>
        <taxon>Gunneridae</taxon>
        <taxon>Pentapetalae</taxon>
        <taxon>rosids</taxon>
        <taxon>malvids</taxon>
        <taxon>Brassicales</taxon>
        <taxon>Brassicaceae</taxon>
        <taxon>Brassiceae</taxon>
        <taxon>Brassica</taxon>
    </lineage>
</organism>
<dbReference type="AlphaFoldDB" id="A0A8D9CRF2"/>
<sequence length="48" mass="5345">MHHVFYSCVLIWVLTLSPKSGLGTGLGLMCILLITHPTPFVLFAGRFR</sequence>
<accession>A0A8D9CRF2</accession>
<dbReference type="Proteomes" id="UP000694005">
    <property type="component" value="Chromosome A09"/>
</dbReference>
<name>A0A8D9CRF2_BRACM</name>
<keyword evidence="1" id="KW-1133">Transmembrane helix</keyword>
<evidence type="ECO:0000313" key="3">
    <source>
        <dbReference type="Proteomes" id="UP000694005"/>
    </source>
</evidence>
<keyword evidence="1" id="KW-0472">Membrane</keyword>
<dbReference type="Gramene" id="A09p38890.2_BraZ1">
    <property type="protein sequence ID" value="A09p38890.2_BraZ1.CDS"/>
    <property type="gene ID" value="A09g38890.2_BraZ1"/>
</dbReference>